<comment type="caution">
    <text evidence="3">The sequence shown here is derived from an EMBL/GenBank/DDBJ whole genome shotgun (WGS) entry which is preliminary data.</text>
</comment>
<evidence type="ECO:0000256" key="1">
    <source>
        <dbReference type="ARBA" id="ARBA00022729"/>
    </source>
</evidence>
<keyword evidence="4" id="KW-1185">Reference proteome</keyword>
<dbReference type="InterPro" id="IPR036908">
    <property type="entry name" value="RlpA-like_sf"/>
</dbReference>
<sequence length="135" mass="14155">MNKIFALIAAAASLVSGVALLQTSPVNEVLSRATGEHHGQATFFFQDSEIGACGQAHSDSDFIVSLQPEEYANGTHCGKTIAITDSNSGKTMNGVVADECPGCGAKDNIDLSVGLFTQFEDLSVGVFPVVWVFVD</sequence>
<dbReference type="CDD" id="cd22191">
    <property type="entry name" value="DPBB_RlpA_EXP_N-like"/>
    <property type="match status" value="1"/>
</dbReference>
<dbReference type="PANTHER" id="PTHR31836:SF28">
    <property type="entry name" value="SRCR DOMAIN-CONTAINING PROTEIN-RELATED"/>
    <property type="match status" value="1"/>
</dbReference>
<reference evidence="3" key="1">
    <citation type="submission" date="2021-10" db="EMBL/GenBank/DDBJ databases">
        <title>De novo Genome Assembly of Clathrus columnatus (Basidiomycota, Fungi) Using Illumina and Nanopore Sequence Data.</title>
        <authorList>
            <person name="Ogiso-Tanaka E."/>
            <person name="Itagaki H."/>
            <person name="Hosoya T."/>
            <person name="Hosaka K."/>
        </authorList>
    </citation>
    <scope>NUCLEOTIDE SEQUENCE</scope>
    <source>
        <strain evidence="3">MO-923</strain>
    </source>
</reference>
<organism evidence="3 4">
    <name type="scientific">Clathrus columnatus</name>
    <dbReference type="NCBI Taxonomy" id="1419009"/>
    <lineage>
        <taxon>Eukaryota</taxon>
        <taxon>Fungi</taxon>
        <taxon>Dikarya</taxon>
        <taxon>Basidiomycota</taxon>
        <taxon>Agaricomycotina</taxon>
        <taxon>Agaricomycetes</taxon>
        <taxon>Phallomycetidae</taxon>
        <taxon>Phallales</taxon>
        <taxon>Clathraceae</taxon>
        <taxon>Clathrus</taxon>
    </lineage>
</organism>
<keyword evidence="1 2" id="KW-0732">Signal</keyword>
<feature type="signal peptide" evidence="2">
    <location>
        <begin position="1"/>
        <end position="17"/>
    </location>
</feature>
<dbReference type="EMBL" id="BPWL01000004">
    <property type="protein sequence ID" value="GJJ09291.1"/>
    <property type="molecule type" value="Genomic_DNA"/>
</dbReference>
<evidence type="ECO:0008006" key="5">
    <source>
        <dbReference type="Google" id="ProtNLM"/>
    </source>
</evidence>
<proteinExistence type="predicted"/>
<feature type="chain" id="PRO_5043966299" description="RlpA-like double-psi beta-barrel-protein domain-containing protein-containing protein" evidence="2">
    <location>
        <begin position="18"/>
        <end position="135"/>
    </location>
</feature>
<dbReference type="Gene3D" id="2.40.40.10">
    <property type="entry name" value="RlpA-like domain"/>
    <property type="match status" value="1"/>
</dbReference>
<gene>
    <name evidence="3" type="ORF">Clacol_003513</name>
</gene>
<name>A0AAV5A9S3_9AGAM</name>
<dbReference type="SUPFAM" id="SSF50685">
    <property type="entry name" value="Barwin-like endoglucanases"/>
    <property type="match status" value="1"/>
</dbReference>
<evidence type="ECO:0000313" key="3">
    <source>
        <dbReference type="EMBL" id="GJJ09291.1"/>
    </source>
</evidence>
<dbReference type="AlphaFoldDB" id="A0AAV5A9S3"/>
<evidence type="ECO:0000256" key="2">
    <source>
        <dbReference type="SAM" id="SignalP"/>
    </source>
</evidence>
<protein>
    <recommendedName>
        <fullName evidence="5">RlpA-like double-psi beta-barrel-protein domain-containing protein-containing protein</fullName>
    </recommendedName>
</protein>
<dbReference type="Proteomes" id="UP001050691">
    <property type="component" value="Unassembled WGS sequence"/>
</dbReference>
<accession>A0AAV5A9S3</accession>
<evidence type="ECO:0000313" key="4">
    <source>
        <dbReference type="Proteomes" id="UP001050691"/>
    </source>
</evidence>
<dbReference type="InterPro" id="IPR051477">
    <property type="entry name" value="Expansin_CellWall"/>
</dbReference>
<dbReference type="PANTHER" id="PTHR31836">
    <property type="match status" value="1"/>
</dbReference>